<comment type="cofactor">
    <cofactor evidence="1 6">
        <name>Mg(2+)</name>
        <dbReference type="ChEBI" id="CHEBI:18420"/>
    </cofactor>
</comment>
<comment type="caution">
    <text evidence="7">The sequence shown here is derived from an EMBL/GenBank/DDBJ whole genome shotgun (WGS) entry which is preliminary data.</text>
</comment>
<keyword evidence="3 6" id="KW-0479">Metal-binding</keyword>
<comment type="similarity">
    <text evidence="2 6">Belongs to the terpene synthase family.</text>
</comment>
<dbReference type="Gene3D" id="1.10.600.10">
    <property type="entry name" value="Farnesyl Diphosphate Synthase"/>
    <property type="match status" value="1"/>
</dbReference>
<dbReference type="AlphaFoldDB" id="A0AAD6YUX6"/>
<evidence type="ECO:0000256" key="6">
    <source>
        <dbReference type="RuleBase" id="RU366034"/>
    </source>
</evidence>
<dbReference type="Pfam" id="PF19086">
    <property type="entry name" value="Terpene_syn_C_2"/>
    <property type="match status" value="1"/>
</dbReference>
<name>A0AAD6YUX6_9AGAR</name>
<sequence>MTSVASREPTPACSTAPAADAPTSYILPDLISHCTYPLIYHPDGDLVDQETVDWLEYSCPDLSPKQRKALRGLQAGKFVAYGYHAAPTDRLRIISDYLAYLFHLDNISDGMMARDTELLSHTVMNALWLNEKYRPTERQPSEELNAGKMARDFWARAIPGAGPGTQARFKEAMGLYFEAVNIESKQRDTNAIPDLESYISLRRDTSGCKPCWMLIEYGLGFDLPDFVVEDSIMMALNQYTNDLVAWSNDIYSYNVEQARGGTHNMVIVLMTHHGHTLQSAVDYAGELCRQAIDAFERDRAALPSWGAGIDDMVRRYVLSLEAWIIGSLHWSFMTERYFGKSGEVVKKHRCVELLPPRTPGRS</sequence>
<evidence type="ECO:0000256" key="3">
    <source>
        <dbReference type="ARBA" id="ARBA00022723"/>
    </source>
</evidence>
<evidence type="ECO:0000256" key="2">
    <source>
        <dbReference type="ARBA" id="ARBA00006333"/>
    </source>
</evidence>
<evidence type="ECO:0000256" key="4">
    <source>
        <dbReference type="ARBA" id="ARBA00022842"/>
    </source>
</evidence>
<dbReference type="InterPro" id="IPR008949">
    <property type="entry name" value="Isoprenoid_synthase_dom_sf"/>
</dbReference>
<dbReference type="GO" id="GO:0008299">
    <property type="term" value="P:isoprenoid biosynthetic process"/>
    <property type="evidence" value="ECO:0007669"/>
    <property type="project" value="UniProtKB-ARBA"/>
</dbReference>
<evidence type="ECO:0000313" key="8">
    <source>
        <dbReference type="Proteomes" id="UP001219525"/>
    </source>
</evidence>
<organism evidence="7 8">
    <name type="scientific">Mycena pura</name>
    <dbReference type="NCBI Taxonomy" id="153505"/>
    <lineage>
        <taxon>Eukaryota</taxon>
        <taxon>Fungi</taxon>
        <taxon>Dikarya</taxon>
        <taxon>Basidiomycota</taxon>
        <taxon>Agaricomycotina</taxon>
        <taxon>Agaricomycetes</taxon>
        <taxon>Agaricomycetidae</taxon>
        <taxon>Agaricales</taxon>
        <taxon>Marasmiineae</taxon>
        <taxon>Mycenaceae</taxon>
        <taxon>Mycena</taxon>
    </lineage>
</organism>
<dbReference type="PANTHER" id="PTHR35201:SF4">
    <property type="entry name" value="BETA-PINACENE SYNTHASE-RELATED"/>
    <property type="match status" value="1"/>
</dbReference>
<gene>
    <name evidence="7" type="ORF">GGX14DRAFT_508043</name>
</gene>
<dbReference type="GO" id="GO:0046872">
    <property type="term" value="F:metal ion binding"/>
    <property type="evidence" value="ECO:0007669"/>
    <property type="project" value="UniProtKB-KW"/>
</dbReference>
<keyword evidence="8" id="KW-1185">Reference proteome</keyword>
<dbReference type="EMBL" id="JARJCW010000001">
    <property type="protein sequence ID" value="KAJ7230248.1"/>
    <property type="molecule type" value="Genomic_DNA"/>
</dbReference>
<evidence type="ECO:0000256" key="1">
    <source>
        <dbReference type="ARBA" id="ARBA00001946"/>
    </source>
</evidence>
<dbReference type="InterPro" id="IPR034686">
    <property type="entry name" value="Terpene_cyclase-like_2"/>
</dbReference>
<evidence type="ECO:0000313" key="7">
    <source>
        <dbReference type="EMBL" id="KAJ7230248.1"/>
    </source>
</evidence>
<dbReference type="SUPFAM" id="SSF48576">
    <property type="entry name" value="Terpenoid synthases"/>
    <property type="match status" value="1"/>
</dbReference>
<dbReference type="GO" id="GO:0010333">
    <property type="term" value="F:terpene synthase activity"/>
    <property type="evidence" value="ECO:0007669"/>
    <property type="project" value="InterPro"/>
</dbReference>
<keyword evidence="4 6" id="KW-0460">Magnesium</keyword>
<dbReference type="Proteomes" id="UP001219525">
    <property type="component" value="Unassembled WGS sequence"/>
</dbReference>
<reference evidence="7" key="1">
    <citation type="submission" date="2023-03" db="EMBL/GenBank/DDBJ databases">
        <title>Massive genome expansion in bonnet fungi (Mycena s.s.) driven by repeated elements and novel gene families across ecological guilds.</title>
        <authorList>
            <consortium name="Lawrence Berkeley National Laboratory"/>
            <person name="Harder C.B."/>
            <person name="Miyauchi S."/>
            <person name="Viragh M."/>
            <person name="Kuo A."/>
            <person name="Thoen E."/>
            <person name="Andreopoulos B."/>
            <person name="Lu D."/>
            <person name="Skrede I."/>
            <person name="Drula E."/>
            <person name="Henrissat B."/>
            <person name="Morin E."/>
            <person name="Kohler A."/>
            <person name="Barry K."/>
            <person name="LaButti K."/>
            <person name="Morin E."/>
            <person name="Salamov A."/>
            <person name="Lipzen A."/>
            <person name="Mereny Z."/>
            <person name="Hegedus B."/>
            <person name="Baldrian P."/>
            <person name="Stursova M."/>
            <person name="Weitz H."/>
            <person name="Taylor A."/>
            <person name="Grigoriev I.V."/>
            <person name="Nagy L.G."/>
            <person name="Martin F."/>
            <person name="Kauserud H."/>
        </authorList>
    </citation>
    <scope>NUCLEOTIDE SEQUENCE</scope>
    <source>
        <strain evidence="7">9144</strain>
    </source>
</reference>
<accession>A0AAD6YUX6</accession>
<protein>
    <recommendedName>
        <fullName evidence="6">Terpene synthase</fullName>
        <ecNumber evidence="6">4.2.3.-</ecNumber>
    </recommendedName>
</protein>
<dbReference type="SFLD" id="SFLDG01020">
    <property type="entry name" value="Terpene_Cyclase_Like_2"/>
    <property type="match status" value="1"/>
</dbReference>
<dbReference type="PANTHER" id="PTHR35201">
    <property type="entry name" value="TERPENE SYNTHASE"/>
    <property type="match status" value="1"/>
</dbReference>
<proteinExistence type="inferred from homology"/>
<evidence type="ECO:0000256" key="5">
    <source>
        <dbReference type="ARBA" id="ARBA00023239"/>
    </source>
</evidence>
<keyword evidence="5 6" id="KW-0456">Lyase</keyword>
<dbReference type="EC" id="4.2.3.-" evidence="6"/>
<dbReference type="SFLD" id="SFLDS00005">
    <property type="entry name" value="Isoprenoid_Synthase_Type_I"/>
    <property type="match status" value="1"/>
</dbReference>